<feature type="region of interest" description="Disordered" evidence="1">
    <location>
        <begin position="1"/>
        <end position="26"/>
    </location>
</feature>
<dbReference type="Proteomes" id="UP001453229">
    <property type="component" value="Chromosome"/>
</dbReference>
<protein>
    <submittedName>
        <fullName evidence="3">Helix-turn-helix domain-containing protein</fullName>
    </submittedName>
</protein>
<proteinExistence type="predicted"/>
<accession>A0ABZ3CXB2</accession>
<evidence type="ECO:0000256" key="1">
    <source>
        <dbReference type="SAM" id="MobiDB-lite"/>
    </source>
</evidence>
<evidence type="ECO:0000313" key="4">
    <source>
        <dbReference type="Proteomes" id="UP001453229"/>
    </source>
</evidence>
<sequence length="93" mass="10557">MRVETKKPGLSPGRAHSNALSDIDPTTQTGRVLEALRRHPMSAAELQWELRIAHAPAAVRDLRNRGFSIVTEWHPQPAKPQAKIKRYRLIETE</sequence>
<evidence type="ECO:0000313" key="3">
    <source>
        <dbReference type="EMBL" id="XAD55823.1"/>
    </source>
</evidence>
<name>A0ABZ3CXB2_9GAMM</name>
<dbReference type="RefSeq" id="WP_342596075.1">
    <property type="nucleotide sequence ID" value="NZ_CP151919.1"/>
</dbReference>
<keyword evidence="4" id="KW-1185">Reference proteome</keyword>
<dbReference type="EMBL" id="CP151919">
    <property type="protein sequence ID" value="XAD55823.1"/>
    <property type="molecule type" value="Genomic_DNA"/>
</dbReference>
<dbReference type="Pfam" id="PF14090">
    <property type="entry name" value="HTH_39"/>
    <property type="match status" value="1"/>
</dbReference>
<organism evidence="3 4">
    <name type="scientific">Salinicola lusitanus</name>
    <dbReference type="NCBI Taxonomy" id="1949085"/>
    <lineage>
        <taxon>Bacteria</taxon>
        <taxon>Pseudomonadati</taxon>
        <taxon>Pseudomonadota</taxon>
        <taxon>Gammaproteobacteria</taxon>
        <taxon>Oceanospirillales</taxon>
        <taxon>Halomonadaceae</taxon>
        <taxon>Salinicola</taxon>
    </lineage>
</organism>
<reference evidence="3 4" key="1">
    <citation type="submission" date="2024-04" db="EMBL/GenBank/DDBJ databases">
        <title>Salinicola lusitanus LLJ914,a marine bacterium isolated from the Okinawa Trough.</title>
        <authorList>
            <person name="Li J."/>
        </authorList>
    </citation>
    <scope>NUCLEOTIDE SEQUENCE [LARGE SCALE GENOMIC DNA]</scope>
    <source>
        <strain evidence="3 4">LLJ914</strain>
    </source>
</reference>
<dbReference type="InterPro" id="IPR055245">
    <property type="entry name" value="HTH_proteobacteria"/>
</dbReference>
<evidence type="ECO:0000259" key="2">
    <source>
        <dbReference type="Pfam" id="PF14090"/>
    </source>
</evidence>
<gene>
    <name evidence="3" type="ORF">AAGT95_07525</name>
</gene>
<feature type="domain" description="Winged helix-turn-helix" evidence="2">
    <location>
        <begin position="27"/>
        <end position="89"/>
    </location>
</feature>